<dbReference type="PANTHER" id="PTHR43649:SF12">
    <property type="entry name" value="DIACETYLCHITOBIOSE BINDING PROTEIN DASA"/>
    <property type="match status" value="1"/>
</dbReference>
<dbReference type="InterPro" id="IPR050490">
    <property type="entry name" value="Bact_solute-bd_prot1"/>
</dbReference>
<reference evidence="2 3" key="1">
    <citation type="journal article" date="2014" name="Genome Announc.">
        <title>Complete Genome Sequence of Amino Acid-Utilizing Eubacterium acidaminophilum al-2 (DSM 3953).</title>
        <authorList>
            <person name="Poehlein A."/>
            <person name="Andreesen J.R."/>
            <person name="Daniel R."/>
        </authorList>
    </citation>
    <scope>NUCLEOTIDE SEQUENCE [LARGE SCALE GENOMIC DNA]</scope>
    <source>
        <strain evidence="2 3">DSM 3953</strain>
        <plasmid evidence="3">Plasmid EAL2_808p</plasmid>
    </source>
</reference>
<keyword evidence="3" id="KW-1185">Reference proteome</keyword>
<dbReference type="KEGG" id="eac:EAL2_808p03880"/>
<organism evidence="2 3">
    <name type="scientific">Peptoclostridium acidaminophilum DSM 3953</name>
    <dbReference type="NCBI Taxonomy" id="1286171"/>
    <lineage>
        <taxon>Bacteria</taxon>
        <taxon>Bacillati</taxon>
        <taxon>Bacillota</taxon>
        <taxon>Clostridia</taxon>
        <taxon>Peptostreptococcales</taxon>
        <taxon>Peptoclostridiaceae</taxon>
        <taxon>Peptoclostridium</taxon>
    </lineage>
</organism>
<proteinExistence type="predicted"/>
<dbReference type="EMBL" id="CP007453">
    <property type="protein sequence ID" value="AHM57892.1"/>
    <property type="molecule type" value="Genomic_DNA"/>
</dbReference>
<evidence type="ECO:0000256" key="1">
    <source>
        <dbReference type="SAM" id="SignalP"/>
    </source>
</evidence>
<dbReference type="Pfam" id="PF01547">
    <property type="entry name" value="SBP_bac_1"/>
    <property type="match status" value="1"/>
</dbReference>
<feature type="chain" id="PRO_5039724593" evidence="1">
    <location>
        <begin position="23"/>
        <end position="420"/>
    </location>
</feature>
<gene>
    <name evidence="2" type="ORF">EAL2_808p03880</name>
</gene>
<dbReference type="PROSITE" id="PS51257">
    <property type="entry name" value="PROKAR_LIPOPROTEIN"/>
    <property type="match status" value="1"/>
</dbReference>
<dbReference type="Gene3D" id="3.40.190.10">
    <property type="entry name" value="Periplasmic binding protein-like II"/>
    <property type="match status" value="1"/>
</dbReference>
<dbReference type="CDD" id="cd13585">
    <property type="entry name" value="PBP2_TMBP_like"/>
    <property type="match status" value="1"/>
</dbReference>
<name>W8TP08_PEPAC</name>
<dbReference type="AlphaFoldDB" id="W8TP08"/>
<sequence length="420" mass="46311">MMKKMKRILSIAMILVLTVSLAACGKKQEEAAKPLEGSEITFMIPEWGVPSQEMLDEFTAETGITVNVETVAWDDIRDKIAVAAAGKKAPADVIEVDWSWVGEFSSAGWLEPITLTQEDIDDIPSLSSFTVDGKILGIPYANDFRIGYYNTEIYEKAGLTEPKTWDDVAAQMKAIKDQNLLANPYTLPLTAGEGTTTSMIWLTYLRDGKVFNDDNTLNKENVMKTLEFVDSMIKQGLINPVNTTTKDIDTYRQLTNGEAAFMVGPTSFVGRANDEKESKVVGKIMPIVPPGGTEKATQTMALVEGIGVTKYSENKEAAEVFVKWYTSKQMQAKMYDEQSAIPTRTTVLKELIDTGKMKNTGAMLETSKLIQSPFPTGVPKYYAEMSSAIYNAVNKMALGQLTPEQAFEEMNAKVTSLAKQ</sequence>
<feature type="signal peptide" evidence="1">
    <location>
        <begin position="1"/>
        <end position="22"/>
    </location>
</feature>
<dbReference type="RefSeq" id="WP_322787257.1">
    <property type="nucleotide sequence ID" value="NZ_CP007453.1"/>
</dbReference>
<accession>W8TP08</accession>
<dbReference type="HOGENOM" id="CLU_031285_9_1_9"/>
<dbReference type="Proteomes" id="UP000019591">
    <property type="component" value="Plasmid EAL2_808p"/>
</dbReference>
<protein>
    <submittedName>
        <fullName evidence="2">Carbohydrate ABC transporter substrate-bindin g protein, CUT1 family</fullName>
    </submittedName>
</protein>
<dbReference type="SUPFAM" id="SSF53850">
    <property type="entry name" value="Periplasmic binding protein-like II"/>
    <property type="match status" value="1"/>
</dbReference>
<keyword evidence="2" id="KW-0614">Plasmid</keyword>
<dbReference type="eggNOG" id="COG1653">
    <property type="taxonomic scope" value="Bacteria"/>
</dbReference>
<dbReference type="PATRIC" id="fig|1286171.3.peg.2565"/>
<dbReference type="InterPro" id="IPR006059">
    <property type="entry name" value="SBP"/>
</dbReference>
<geneLocation type="plasmid" evidence="2 3">
    <name>EAL2_808p</name>
</geneLocation>
<evidence type="ECO:0000313" key="3">
    <source>
        <dbReference type="Proteomes" id="UP000019591"/>
    </source>
</evidence>
<dbReference type="PANTHER" id="PTHR43649">
    <property type="entry name" value="ARABINOSE-BINDING PROTEIN-RELATED"/>
    <property type="match status" value="1"/>
</dbReference>
<evidence type="ECO:0000313" key="2">
    <source>
        <dbReference type="EMBL" id="AHM57892.1"/>
    </source>
</evidence>
<keyword evidence="1" id="KW-0732">Signal</keyword>